<sequence length="113" mass="12742">MKSTKTHSHQNRPHFEKEKRAPKNPSSLKVISKTNVEGEKLQKVLARAGQGSRREIETMIAEKRVSVDGKIATLGDRINVHSGIKVRIDGHIVNLTQAQKEVCRVLNVLQTRR</sequence>
<dbReference type="SMART" id="SM00363">
    <property type="entry name" value="S4"/>
    <property type="match status" value="1"/>
</dbReference>
<gene>
    <name evidence="6" type="primary">rluB_2</name>
    <name evidence="6" type="ORF">NCTC11621_00007</name>
</gene>
<dbReference type="AlphaFoldDB" id="A0A379ERH9"/>
<dbReference type="Pfam" id="PF01479">
    <property type="entry name" value="S4"/>
    <property type="match status" value="1"/>
</dbReference>
<comment type="similarity">
    <text evidence="1">Belongs to the pseudouridine synthase RsuA family.</text>
</comment>
<dbReference type="EMBL" id="UGTV01000001">
    <property type="protein sequence ID" value="SUC03259.1"/>
    <property type="molecule type" value="Genomic_DNA"/>
</dbReference>
<feature type="region of interest" description="Disordered" evidence="4">
    <location>
        <begin position="1"/>
        <end position="27"/>
    </location>
</feature>
<name>A0A379ERH9_9PAST</name>
<dbReference type="EC" id="5.4.99.-" evidence="6"/>
<evidence type="ECO:0000256" key="1">
    <source>
        <dbReference type="ARBA" id="ARBA00008348"/>
    </source>
</evidence>
<keyword evidence="2 6" id="KW-0413">Isomerase</keyword>
<evidence type="ECO:0000256" key="3">
    <source>
        <dbReference type="PROSITE-ProRule" id="PRU00182"/>
    </source>
</evidence>
<dbReference type="GO" id="GO:0000455">
    <property type="term" value="P:enzyme-directed rRNA pseudouridine synthesis"/>
    <property type="evidence" value="ECO:0007669"/>
    <property type="project" value="UniProtKB-ARBA"/>
</dbReference>
<keyword evidence="3" id="KW-0694">RNA-binding</keyword>
<proteinExistence type="inferred from homology"/>
<evidence type="ECO:0000259" key="5">
    <source>
        <dbReference type="SMART" id="SM00363"/>
    </source>
</evidence>
<evidence type="ECO:0000313" key="7">
    <source>
        <dbReference type="Proteomes" id="UP000254704"/>
    </source>
</evidence>
<dbReference type="FunFam" id="3.10.290.10:FF:000003">
    <property type="entry name" value="Pseudouridine synthase"/>
    <property type="match status" value="1"/>
</dbReference>
<feature type="compositionally biased region" description="Basic residues" evidence="4">
    <location>
        <begin position="1"/>
        <end position="12"/>
    </location>
</feature>
<dbReference type="CDD" id="cd00165">
    <property type="entry name" value="S4"/>
    <property type="match status" value="1"/>
</dbReference>
<dbReference type="EC" id="5.4.99.22" evidence="6"/>
<dbReference type="Gene3D" id="3.10.290.10">
    <property type="entry name" value="RNA-binding S4 domain"/>
    <property type="match status" value="1"/>
</dbReference>
<protein>
    <submittedName>
        <fullName evidence="6">Ribosomal large subunit pseudouridine synthase B</fullName>
        <ecNumber evidence="6">5.4.99.-</ecNumber>
        <ecNumber evidence="6">5.4.99.22</ecNumber>
    </submittedName>
</protein>
<organism evidence="6 7">
    <name type="scientific">Pasteurella canis</name>
    <dbReference type="NCBI Taxonomy" id="753"/>
    <lineage>
        <taxon>Bacteria</taxon>
        <taxon>Pseudomonadati</taxon>
        <taxon>Pseudomonadota</taxon>
        <taxon>Gammaproteobacteria</taxon>
        <taxon>Pasteurellales</taxon>
        <taxon>Pasteurellaceae</taxon>
        <taxon>Pasteurella</taxon>
    </lineage>
</organism>
<dbReference type="Proteomes" id="UP000254704">
    <property type="component" value="Unassembled WGS sequence"/>
</dbReference>
<accession>A0A379ERH9</accession>
<dbReference type="PANTHER" id="PTHR47683:SF3">
    <property type="entry name" value="RIBOSOMAL LARGE SUBUNIT PSEUDOURIDINE SYNTHASE B"/>
    <property type="match status" value="1"/>
</dbReference>
<dbReference type="GO" id="GO:0160139">
    <property type="term" value="F:23S rRNA pseudouridine(2605) synthase activity"/>
    <property type="evidence" value="ECO:0007669"/>
    <property type="project" value="UniProtKB-EC"/>
</dbReference>
<dbReference type="GO" id="GO:0003723">
    <property type="term" value="F:RNA binding"/>
    <property type="evidence" value="ECO:0007669"/>
    <property type="project" value="UniProtKB-KW"/>
</dbReference>
<dbReference type="SUPFAM" id="SSF55174">
    <property type="entry name" value="Alpha-L RNA-binding motif"/>
    <property type="match status" value="1"/>
</dbReference>
<dbReference type="InterPro" id="IPR036986">
    <property type="entry name" value="S4_RNA-bd_sf"/>
</dbReference>
<reference evidence="6 7" key="1">
    <citation type="submission" date="2018-06" db="EMBL/GenBank/DDBJ databases">
        <authorList>
            <consortium name="Pathogen Informatics"/>
            <person name="Doyle S."/>
        </authorList>
    </citation>
    <scope>NUCLEOTIDE SEQUENCE [LARGE SCALE GENOMIC DNA]</scope>
    <source>
        <strain evidence="6 7">NCTC11621</strain>
    </source>
</reference>
<dbReference type="InterPro" id="IPR002942">
    <property type="entry name" value="S4_RNA-bd"/>
</dbReference>
<evidence type="ECO:0000256" key="4">
    <source>
        <dbReference type="SAM" id="MobiDB-lite"/>
    </source>
</evidence>
<dbReference type="PROSITE" id="PS50889">
    <property type="entry name" value="S4"/>
    <property type="match status" value="1"/>
</dbReference>
<dbReference type="InterPro" id="IPR050343">
    <property type="entry name" value="RsuA_PseudoU_synthase"/>
</dbReference>
<dbReference type="PANTHER" id="PTHR47683">
    <property type="entry name" value="PSEUDOURIDINE SYNTHASE FAMILY PROTEIN-RELATED"/>
    <property type="match status" value="1"/>
</dbReference>
<feature type="domain" description="RNA-binding S4" evidence="5">
    <location>
        <begin position="39"/>
        <end position="110"/>
    </location>
</feature>
<evidence type="ECO:0000256" key="2">
    <source>
        <dbReference type="ARBA" id="ARBA00023235"/>
    </source>
</evidence>
<evidence type="ECO:0000313" key="6">
    <source>
        <dbReference type="EMBL" id="SUC03259.1"/>
    </source>
</evidence>